<dbReference type="CDD" id="cd02233">
    <property type="entry name" value="cupin_HNL-like"/>
    <property type="match status" value="1"/>
</dbReference>
<reference evidence="3 4" key="1">
    <citation type="submission" date="2018-08" db="EMBL/GenBank/DDBJ databases">
        <title>Recombination of ecologically and evolutionarily significant loci maintains genetic cohesion in the Pseudomonas syringae species complex.</title>
        <authorList>
            <person name="Dillon M."/>
            <person name="Thakur S."/>
            <person name="Almeida R.N.D."/>
            <person name="Weir B.S."/>
            <person name="Guttman D.S."/>
        </authorList>
    </citation>
    <scope>NUCLEOTIDE SEQUENCE [LARGE SCALE GENOMIC DNA]</scope>
    <source>
        <strain evidence="3 4">ICMP 3934</strain>
    </source>
</reference>
<sequence length="163" mass="17164">MRILVALSVLSASGLVSLCVQAADIPKEKAMNIVRNGEQASIMGAPGNFVGNARIDPLFAARAPSTVSAGAVTFQPGARSVWHTHPKGQTLVVTAGTGWIQQADGEKSVIKPGDVIWTPPGVKHWHGATATTGMTHIAIQEAVDGKNVEWMEPVSEAQYEASR</sequence>
<dbReference type="SUPFAM" id="SSF51182">
    <property type="entry name" value="RmlC-like cupins"/>
    <property type="match status" value="1"/>
</dbReference>
<dbReference type="InterPro" id="IPR014710">
    <property type="entry name" value="RmlC-like_jellyroll"/>
</dbReference>
<protein>
    <submittedName>
        <fullName evidence="3">Cupin</fullName>
    </submittedName>
</protein>
<organism evidence="3 4">
    <name type="scientific">Pseudomonas syringae pv. theae</name>
    <dbReference type="NCBI Taxonomy" id="103985"/>
    <lineage>
        <taxon>Bacteria</taxon>
        <taxon>Pseudomonadati</taxon>
        <taxon>Pseudomonadota</taxon>
        <taxon>Gammaproteobacteria</taxon>
        <taxon>Pseudomonadales</taxon>
        <taxon>Pseudomonadaceae</taxon>
        <taxon>Pseudomonas</taxon>
        <taxon>Pseudomonas syringae</taxon>
    </lineage>
</organism>
<dbReference type="InterPro" id="IPR013096">
    <property type="entry name" value="Cupin_2"/>
</dbReference>
<dbReference type="RefSeq" id="WP_019333055.1">
    <property type="nucleotide sequence ID" value="NZ_BQUM01000067.1"/>
</dbReference>
<evidence type="ECO:0000256" key="1">
    <source>
        <dbReference type="SAM" id="SignalP"/>
    </source>
</evidence>
<dbReference type="Proteomes" id="UP000282636">
    <property type="component" value="Unassembled WGS sequence"/>
</dbReference>
<feature type="signal peptide" evidence="1">
    <location>
        <begin position="1"/>
        <end position="22"/>
    </location>
</feature>
<keyword evidence="1" id="KW-0732">Signal</keyword>
<name>A0A0Q0HTF2_PSESX</name>
<feature type="chain" id="PRO_5030016594" evidence="1">
    <location>
        <begin position="23"/>
        <end position="163"/>
    </location>
</feature>
<dbReference type="InterPro" id="IPR047263">
    <property type="entry name" value="HNL-like_cupin"/>
</dbReference>
<dbReference type="PANTHER" id="PTHR43698:SF1">
    <property type="entry name" value="BLL4564 PROTEIN"/>
    <property type="match status" value="1"/>
</dbReference>
<proteinExistence type="predicted"/>
<gene>
    <name evidence="3" type="ORF">ALP44_00384</name>
</gene>
<feature type="domain" description="Cupin type-2" evidence="2">
    <location>
        <begin position="72"/>
        <end position="132"/>
    </location>
</feature>
<dbReference type="EMBL" id="RBTL01000098">
    <property type="protein sequence ID" value="RMT71037.1"/>
    <property type="molecule type" value="Genomic_DNA"/>
</dbReference>
<dbReference type="InterPro" id="IPR011051">
    <property type="entry name" value="RmlC_Cupin_sf"/>
</dbReference>
<dbReference type="AlphaFoldDB" id="A0A0Q0HTF2"/>
<comment type="caution">
    <text evidence="3">The sequence shown here is derived from an EMBL/GenBank/DDBJ whole genome shotgun (WGS) entry which is preliminary data.</text>
</comment>
<dbReference type="Gene3D" id="2.60.120.10">
    <property type="entry name" value="Jelly Rolls"/>
    <property type="match status" value="1"/>
</dbReference>
<dbReference type="Pfam" id="PF07883">
    <property type="entry name" value="Cupin_2"/>
    <property type="match status" value="1"/>
</dbReference>
<evidence type="ECO:0000313" key="4">
    <source>
        <dbReference type="Proteomes" id="UP000282636"/>
    </source>
</evidence>
<evidence type="ECO:0000313" key="3">
    <source>
        <dbReference type="EMBL" id="RMT71037.1"/>
    </source>
</evidence>
<dbReference type="PANTHER" id="PTHR43698">
    <property type="entry name" value="RIBD C-TERMINAL DOMAIN CONTAINING PROTEIN"/>
    <property type="match status" value="1"/>
</dbReference>
<evidence type="ECO:0000259" key="2">
    <source>
        <dbReference type="Pfam" id="PF07883"/>
    </source>
</evidence>
<accession>A0A0Q0HTF2</accession>